<comment type="caution">
    <text evidence="1">The sequence shown here is derived from an EMBL/GenBank/DDBJ whole genome shotgun (WGS) entry which is preliminary data.</text>
</comment>
<sequence length="158" mass="18794">MQIIDKQTYLWNYLSDEQKGLILDGEQLLSDSKHLTSISDYSFLVFPFAKAFEGFLKKLFLELGLIREDEYYGDDIRIGKLLSPYFMKKHAGSLYKKLSLDKYAGKELTEDLWKVWKRGRNLVFHYFPHNFRRLTYDEALEIINDFGRVMERSVEKSK</sequence>
<dbReference type="STRING" id="1802630.A3H26_01770"/>
<name>A0A1F4VHC0_UNCKA</name>
<evidence type="ECO:0008006" key="3">
    <source>
        <dbReference type="Google" id="ProtNLM"/>
    </source>
</evidence>
<dbReference type="AlphaFoldDB" id="A0A1F4VHC0"/>
<organism evidence="1 2">
    <name type="scientific">candidate division WWE3 bacterium RIFCSPLOWO2_12_FULL_36_10</name>
    <dbReference type="NCBI Taxonomy" id="1802630"/>
    <lineage>
        <taxon>Bacteria</taxon>
        <taxon>Katanobacteria</taxon>
    </lineage>
</organism>
<reference evidence="1 2" key="1">
    <citation type="journal article" date="2016" name="Nat. Commun.">
        <title>Thousands of microbial genomes shed light on interconnected biogeochemical processes in an aquifer system.</title>
        <authorList>
            <person name="Anantharaman K."/>
            <person name="Brown C.T."/>
            <person name="Hug L.A."/>
            <person name="Sharon I."/>
            <person name="Castelle C.J."/>
            <person name="Probst A.J."/>
            <person name="Thomas B.C."/>
            <person name="Singh A."/>
            <person name="Wilkins M.J."/>
            <person name="Karaoz U."/>
            <person name="Brodie E.L."/>
            <person name="Williams K.H."/>
            <person name="Hubbard S.S."/>
            <person name="Banfield J.F."/>
        </authorList>
    </citation>
    <scope>NUCLEOTIDE SEQUENCE [LARGE SCALE GENOMIC DNA]</scope>
</reference>
<accession>A0A1F4VHC0</accession>
<proteinExistence type="predicted"/>
<evidence type="ECO:0000313" key="1">
    <source>
        <dbReference type="EMBL" id="OGC56601.1"/>
    </source>
</evidence>
<gene>
    <name evidence="1" type="ORF">A3H26_01770</name>
</gene>
<dbReference type="Proteomes" id="UP000177763">
    <property type="component" value="Unassembled WGS sequence"/>
</dbReference>
<protein>
    <recommendedName>
        <fullName evidence="3">Bacterial toxin RNase RnlA/LsoA DBD domain-containing protein</fullName>
    </recommendedName>
</protein>
<dbReference type="EMBL" id="MEVN01000034">
    <property type="protein sequence ID" value="OGC56601.1"/>
    <property type="molecule type" value="Genomic_DNA"/>
</dbReference>
<evidence type="ECO:0000313" key="2">
    <source>
        <dbReference type="Proteomes" id="UP000177763"/>
    </source>
</evidence>